<evidence type="ECO:0000256" key="5">
    <source>
        <dbReference type="ARBA" id="ARBA00023180"/>
    </source>
</evidence>
<keyword evidence="4" id="KW-1015">Disulfide bond</keyword>
<dbReference type="CDD" id="cd19941">
    <property type="entry name" value="TIL"/>
    <property type="match status" value="1"/>
</dbReference>
<protein>
    <recommendedName>
        <fullName evidence="6">VWFD domain-containing protein</fullName>
    </recommendedName>
</protein>
<feature type="domain" description="VWFD" evidence="6">
    <location>
        <begin position="12"/>
        <end position="179"/>
    </location>
</feature>
<evidence type="ECO:0000256" key="4">
    <source>
        <dbReference type="ARBA" id="ARBA00023157"/>
    </source>
</evidence>
<dbReference type="SMART" id="SM00216">
    <property type="entry name" value="VWD"/>
    <property type="match status" value="2"/>
</dbReference>
<dbReference type="InterPro" id="IPR001007">
    <property type="entry name" value="VWF_dom"/>
</dbReference>
<dbReference type="Pfam" id="PF00094">
    <property type="entry name" value="VWD"/>
    <property type="match status" value="2"/>
</dbReference>
<dbReference type="SMART" id="SM00215">
    <property type="entry name" value="VWC_out"/>
    <property type="match status" value="1"/>
</dbReference>
<keyword evidence="2" id="KW-0964">Secreted</keyword>
<dbReference type="Pfam" id="PF01826">
    <property type="entry name" value="TIL"/>
    <property type="match status" value="1"/>
</dbReference>
<dbReference type="FunFam" id="2.10.25.10:FF:000153">
    <property type="entry name" value="MUC5B isoform 1"/>
    <property type="match status" value="1"/>
</dbReference>
<dbReference type="SMART" id="SM00832">
    <property type="entry name" value="C8"/>
    <property type="match status" value="1"/>
</dbReference>
<dbReference type="InterPro" id="IPR002919">
    <property type="entry name" value="TIL_dom"/>
</dbReference>
<dbReference type="Proteomes" id="UP000261560">
    <property type="component" value="Unplaced"/>
</dbReference>
<dbReference type="GO" id="GO:0005615">
    <property type="term" value="C:extracellular space"/>
    <property type="evidence" value="ECO:0007669"/>
    <property type="project" value="TreeGrafter"/>
</dbReference>
<dbReference type="InterPro" id="IPR050780">
    <property type="entry name" value="Mucin_vWF_Thrombospondin_sf"/>
</dbReference>
<keyword evidence="5" id="KW-0325">Glycoprotein</keyword>
<evidence type="ECO:0000313" key="8">
    <source>
        <dbReference type="Proteomes" id="UP000261560"/>
    </source>
</evidence>
<evidence type="ECO:0000259" key="6">
    <source>
        <dbReference type="PROSITE" id="PS51233"/>
    </source>
</evidence>
<dbReference type="InterPro" id="IPR001846">
    <property type="entry name" value="VWF_type-D"/>
</dbReference>
<sequence>MLIFPVHNHVNRVCSTWGREHFKTFDGYVYQFPGLCEYNLVSECHSPYQAFSVHLKREMIDGNPTISYVKVTANELSFQLSRSSVTANDGTNVTLPYHYGGVKVEKSQVYTKLESKLGFTVMWNDEDAVMVEIDNDFANRTCGLCGDFSGSPLNEFIENGVPIEFGNKQRVQLSNDECEDPSEEEEELVKPVNVTEPCKKFQSDCEDLFRTDSWSPCTKLLDPAVFIQACTQDKCSCSNSSDDFCVCSTLSEYSRQCSHAGGEPPNWRSSQFCDKKCPYNMEFKESGSPCMDTCTHQETSSMCEEHRIDGCFCPPGKVFDDISMTGCIFKSECQCKRDKIYNSGETYKQGLEICKCNEGKWSCENLLTSAQCSVEEGSHVTTFDGKSYTFHGDCSYTLVNVGSSKAFRIIAQLEPCTHLQYDICLKTLKFLLNNDRNNVSIKQLLFVLKDQLITHLLTDSSMISQILVFNADGTVEQNMQPVTLPYQSGESKNRKLNATL</sequence>
<dbReference type="InterPro" id="IPR036084">
    <property type="entry name" value="Ser_inhib-like_sf"/>
</dbReference>
<keyword evidence="8" id="KW-1185">Reference proteome</keyword>
<dbReference type="PANTHER" id="PTHR11339">
    <property type="entry name" value="EXTRACELLULAR MATRIX GLYCOPROTEIN RELATED"/>
    <property type="match status" value="1"/>
</dbReference>
<dbReference type="AlphaFoldDB" id="A0A3B3CD26"/>
<dbReference type="SUPFAM" id="SSF57567">
    <property type="entry name" value="Serine protease inhibitors"/>
    <property type="match status" value="1"/>
</dbReference>
<name>A0A3B3CD26_ORYME</name>
<proteinExistence type="predicted"/>
<dbReference type="Gene3D" id="2.10.25.10">
    <property type="entry name" value="Laminin"/>
    <property type="match status" value="1"/>
</dbReference>
<accession>A0A3B3CD26</accession>
<reference evidence="7" key="2">
    <citation type="submission" date="2025-09" db="UniProtKB">
        <authorList>
            <consortium name="Ensembl"/>
        </authorList>
    </citation>
    <scope>IDENTIFICATION</scope>
</reference>
<evidence type="ECO:0000256" key="3">
    <source>
        <dbReference type="ARBA" id="ARBA00022737"/>
    </source>
</evidence>
<dbReference type="Pfam" id="PF08742">
    <property type="entry name" value="C8"/>
    <property type="match status" value="1"/>
</dbReference>
<comment type="subcellular location">
    <subcellularLocation>
        <location evidence="1">Secreted</location>
    </subcellularLocation>
</comment>
<feature type="domain" description="VWFD" evidence="6">
    <location>
        <begin position="370"/>
        <end position="500"/>
    </location>
</feature>
<dbReference type="PANTHER" id="PTHR11339:SF371">
    <property type="entry name" value="MUCIN-2"/>
    <property type="match status" value="1"/>
</dbReference>
<dbReference type="GeneTree" id="ENSGT00940000164871"/>
<evidence type="ECO:0000256" key="1">
    <source>
        <dbReference type="ARBA" id="ARBA00004613"/>
    </source>
</evidence>
<evidence type="ECO:0000256" key="2">
    <source>
        <dbReference type="ARBA" id="ARBA00022525"/>
    </source>
</evidence>
<dbReference type="GO" id="GO:0031012">
    <property type="term" value="C:extracellular matrix"/>
    <property type="evidence" value="ECO:0007669"/>
    <property type="project" value="TreeGrafter"/>
</dbReference>
<organism evidence="7 8">
    <name type="scientific">Oryzias melastigma</name>
    <name type="common">Marine medaka</name>
    <dbReference type="NCBI Taxonomy" id="30732"/>
    <lineage>
        <taxon>Eukaryota</taxon>
        <taxon>Metazoa</taxon>
        <taxon>Chordata</taxon>
        <taxon>Craniata</taxon>
        <taxon>Vertebrata</taxon>
        <taxon>Euteleostomi</taxon>
        <taxon>Actinopterygii</taxon>
        <taxon>Neopterygii</taxon>
        <taxon>Teleostei</taxon>
        <taxon>Neoteleostei</taxon>
        <taxon>Acanthomorphata</taxon>
        <taxon>Ovalentaria</taxon>
        <taxon>Atherinomorphae</taxon>
        <taxon>Beloniformes</taxon>
        <taxon>Adrianichthyidae</taxon>
        <taxon>Oryziinae</taxon>
        <taxon>Oryzias</taxon>
    </lineage>
</organism>
<reference evidence="7" key="1">
    <citation type="submission" date="2025-08" db="UniProtKB">
        <authorList>
            <consortium name="Ensembl"/>
        </authorList>
    </citation>
    <scope>IDENTIFICATION</scope>
</reference>
<dbReference type="Ensembl" id="ENSOMET00000034151.1">
    <property type="protein sequence ID" value="ENSOMEP00000015826.1"/>
    <property type="gene ID" value="ENSOMEG00000017524.1"/>
</dbReference>
<evidence type="ECO:0000313" key="7">
    <source>
        <dbReference type="Ensembl" id="ENSOMEP00000015826.1"/>
    </source>
</evidence>
<dbReference type="PROSITE" id="PS51233">
    <property type="entry name" value="VWFD"/>
    <property type="match status" value="2"/>
</dbReference>
<dbReference type="InterPro" id="IPR014853">
    <property type="entry name" value="VWF/SSPO/ZAN-like_Cys-rich_dom"/>
</dbReference>
<keyword evidence="3" id="KW-0677">Repeat</keyword>